<evidence type="ECO:0000256" key="6">
    <source>
        <dbReference type="SAM" id="Phobius"/>
    </source>
</evidence>
<dbReference type="PANTHER" id="PTHR30250:SF11">
    <property type="entry name" value="O-ANTIGEN TRANSPORTER-RELATED"/>
    <property type="match status" value="1"/>
</dbReference>
<gene>
    <name evidence="7" type="ORF">HMF7854_02410</name>
</gene>
<feature type="transmembrane region" description="Helical" evidence="6">
    <location>
        <begin position="357"/>
        <end position="376"/>
    </location>
</feature>
<evidence type="ECO:0000256" key="1">
    <source>
        <dbReference type="ARBA" id="ARBA00004651"/>
    </source>
</evidence>
<evidence type="ECO:0000256" key="5">
    <source>
        <dbReference type="ARBA" id="ARBA00023136"/>
    </source>
</evidence>
<evidence type="ECO:0000313" key="7">
    <source>
        <dbReference type="EMBL" id="RST32077.1"/>
    </source>
</evidence>
<name>A0A3R9Z857_9SPHN</name>
<evidence type="ECO:0000256" key="2">
    <source>
        <dbReference type="ARBA" id="ARBA00022475"/>
    </source>
</evidence>
<feature type="transmembrane region" description="Helical" evidence="6">
    <location>
        <begin position="81"/>
        <end position="102"/>
    </location>
</feature>
<dbReference type="GO" id="GO:0005886">
    <property type="term" value="C:plasma membrane"/>
    <property type="evidence" value="ECO:0007669"/>
    <property type="project" value="UniProtKB-SubCell"/>
</dbReference>
<organism evidence="7 8">
    <name type="scientific">Sphingomonas ginkgonis</name>
    <dbReference type="NCBI Taxonomy" id="2315330"/>
    <lineage>
        <taxon>Bacteria</taxon>
        <taxon>Pseudomonadati</taxon>
        <taxon>Pseudomonadota</taxon>
        <taxon>Alphaproteobacteria</taxon>
        <taxon>Sphingomonadales</taxon>
        <taxon>Sphingomonadaceae</taxon>
        <taxon>Sphingomonas</taxon>
    </lineage>
</organism>
<dbReference type="OrthoDB" id="7388052at2"/>
<accession>A0A3R9Z857</accession>
<proteinExistence type="predicted"/>
<keyword evidence="4 6" id="KW-1133">Transmembrane helix</keyword>
<evidence type="ECO:0000256" key="4">
    <source>
        <dbReference type="ARBA" id="ARBA00022989"/>
    </source>
</evidence>
<feature type="transmembrane region" description="Helical" evidence="6">
    <location>
        <begin position="114"/>
        <end position="135"/>
    </location>
</feature>
<dbReference type="InterPro" id="IPR050833">
    <property type="entry name" value="Poly_Biosynth_Transport"/>
</dbReference>
<keyword evidence="8" id="KW-1185">Reference proteome</keyword>
<feature type="transmembrane region" description="Helical" evidence="6">
    <location>
        <begin position="327"/>
        <end position="350"/>
    </location>
</feature>
<dbReference type="InterPro" id="IPR002797">
    <property type="entry name" value="Polysacc_synth"/>
</dbReference>
<dbReference type="AlphaFoldDB" id="A0A3R9Z857"/>
<sequence length="501" mass="53650">MAALARGGRLNAFGFILRLAARLPFLFIAGRIYGAEALGRFAYAVLTVEFAAQLSALGLRRGLAQLLANSEKDHACVVADSLLVAALGSVVCMVVLGLFPQAMFPNSPVYGLDWLLPVTVLAISWTDIALAALAYRNDVGATVRARSIVEPWTISIVAFIWAYVSTRDGLIIAYVFSMVAALIAALIPLVKSYGLPRGWKPDLAGAWATARRNSPLAAADAVEWASRRVDLAVLGLFMSPAFVGIYYVAQQVATLPAKLKTSFEPVLGPVIARNIAEGDLKAVAKQVRQVSYWIIAAQAGIALSLAIPGRAVMGLVGSGFTGGTATLGFLLAAEVIAATAVVSEAALIYVERHRNMLISLVMLALEAALGAGLIILMRKLGRPEPYQATGPAIGLCLALAFASVAKSRLLYRVLGDRVSGWRWDIIWATAAGLAVGIPLRLFLNEWLQLFIAIPLILAAFGAVLWTKGFGPEDRELFRMRKRDIEELQENQAKAQIADDVI</sequence>
<dbReference type="PANTHER" id="PTHR30250">
    <property type="entry name" value="PST FAMILY PREDICTED COLANIC ACID TRANSPORTER"/>
    <property type="match status" value="1"/>
</dbReference>
<keyword evidence="2" id="KW-1003">Cell membrane</keyword>
<dbReference type="Proteomes" id="UP000274661">
    <property type="component" value="Unassembled WGS sequence"/>
</dbReference>
<dbReference type="EMBL" id="RWJF01000001">
    <property type="protein sequence ID" value="RST32077.1"/>
    <property type="molecule type" value="Genomic_DNA"/>
</dbReference>
<dbReference type="Pfam" id="PF01943">
    <property type="entry name" value="Polysacc_synt"/>
    <property type="match status" value="1"/>
</dbReference>
<feature type="transmembrane region" description="Helical" evidence="6">
    <location>
        <begin position="388"/>
        <end position="405"/>
    </location>
</feature>
<feature type="transmembrane region" description="Helical" evidence="6">
    <location>
        <begin position="170"/>
        <end position="190"/>
    </location>
</feature>
<comment type="subcellular location">
    <subcellularLocation>
        <location evidence="1">Cell membrane</location>
        <topology evidence="1">Multi-pass membrane protein</topology>
    </subcellularLocation>
</comment>
<reference evidence="7 8" key="1">
    <citation type="submission" date="2018-12" db="EMBL/GenBank/DDBJ databases">
        <title>Sphingomonas sp. HMF7854 Genome sequencing and assembly.</title>
        <authorList>
            <person name="Cha I."/>
            <person name="Kang H."/>
            <person name="Kim H."/>
            <person name="Kang J."/>
            <person name="Joh K."/>
        </authorList>
    </citation>
    <scope>NUCLEOTIDE SEQUENCE [LARGE SCALE GENOMIC DNA]</scope>
    <source>
        <strain evidence="7 8">HMF7854</strain>
    </source>
</reference>
<feature type="transmembrane region" description="Helical" evidence="6">
    <location>
        <begin position="449"/>
        <end position="470"/>
    </location>
</feature>
<keyword evidence="3 6" id="KW-0812">Transmembrane</keyword>
<protein>
    <submittedName>
        <fullName evidence="7">Lipopolysaccharide biosynthesis protein</fullName>
    </submittedName>
</protein>
<evidence type="ECO:0000256" key="3">
    <source>
        <dbReference type="ARBA" id="ARBA00022692"/>
    </source>
</evidence>
<dbReference type="RefSeq" id="WP_126720019.1">
    <property type="nucleotide sequence ID" value="NZ_RWJF01000001.1"/>
</dbReference>
<keyword evidence="5 6" id="KW-0472">Membrane</keyword>
<feature type="transmembrane region" description="Helical" evidence="6">
    <location>
        <begin position="147"/>
        <end position="164"/>
    </location>
</feature>
<feature type="transmembrane region" description="Helical" evidence="6">
    <location>
        <begin position="290"/>
        <end position="307"/>
    </location>
</feature>
<comment type="caution">
    <text evidence="7">The sequence shown here is derived from an EMBL/GenBank/DDBJ whole genome shotgun (WGS) entry which is preliminary data.</text>
</comment>
<evidence type="ECO:0000313" key="8">
    <source>
        <dbReference type="Proteomes" id="UP000274661"/>
    </source>
</evidence>
<feature type="transmembrane region" description="Helical" evidence="6">
    <location>
        <begin position="425"/>
        <end position="443"/>
    </location>
</feature>